<name>A0ABQ7CKB5_BRACR</name>
<evidence type="ECO:0000313" key="2">
    <source>
        <dbReference type="EMBL" id="KAF3552146.1"/>
    </source>
</evidence>
<evidence type="ECO:0000313" key="3">
    <source>
        <dbReference type="Proteomes" id="UP000266723"/>
    </source>
</evidence>
<dbReference type="EMBL" id="QGKV02000832">
    <property type="protein sequence ID" value="KAF3552146.1"/>
    <property type="molecule type" value="Genomic_DNA"/>
</dbReference>
<sequence>MENTKTLEEGKVVSGPNLFAEAGLKLGLEIFGLLVRHTLLAKAFPRRKMDSLVSKNAHHDEVAMDVDFQYEEEENISNEIQGKSNQANTTSKANSLASKAKKLVV</sequence>
<organism evidence="2 3">
    <name type="scientific">Brassica cretica</name>
    <name type="common">Mustard</name>
    <dbReference type="NCBI Taxonomy" id="69181"/>
    <lineage>
        <taxon>Eukaryota</taxon>
        <taxon>Viridiplantae</taxon>
        <taxon>Streptophyta</taxon>
        <taxon>Embryophyta</taxon>
        <taxon>Tracheophyta</taxon>
        <taxon>Spermatophyta</taxon>
        <taxon>Magnoliopsida</taxon>
        <taxon>eudicotyledons</taxon>
        <taxon>Gunneridae</taxon>
        <taxon>Pentapetalae</taxon>
        <taxon>rosids</taxon>
        <taxon>malvids</taxon>
        <taxon>Brassicales</taxon>
        <taxon>Brassicaceae</taxon>
        <taxon>Brassiceae</taxon>
        <taxon>Brassica</taxon>
    </lineage>
</organism>
<feature type="compositionally biased region" description="Polar residues" evidence="1">
    <location>
        <begin position="78"/>
        <end position="90"/>
    </location>
</feature>
<proteinExistence type="predicted"/>
<gene>
    <name evidence="2" type="ORF">DY000_02008415</name>
</gene>
<keyword evidence="3" id="KW-1185">Reference proteome</keyword>
<protein>
    <submittedName>
        <fullName evidence="2">Uncharacterized protein</fullName>
    </submittedName>
</protein>
<dbReference type="Proteomes" id="UP000266723">
    <property type="component" value="Unassembled WGS sequence"/>
</dbReference>
<accession>A0ABQ7CKB5</accession>
<evidence type="ECO:0000256" key="1">
    <source>
        <dbReference type="SAM" id="MobiDB-lite"/>
    </source>
</evidence>
<reference evidence="2 3" key="1">
    <citation type="journal article" date="2020" name="BMC Genomics">
        <title>Intraspecific diversification of the crop wild relative Brassica cretica Lam. using demographic model selection.</title>
        <authorList>
            <person name="Kioukis A."/>
            <person name="Michalopoulou V.A."/>
            <person name="Briers L."/>
            <person name="Pirintsos S."/>
            <person name="Studholme D.J."/>
            <person name="Pavlidis P."/>
            <person name="Sarris P.F."/>
        </authorList>
    </citation>
    <scope>NUCLEOTIDE SEQUENCE [LARGE SCALE GENOMIC DNA]</scope>
    <source>
        <strain evidence="3">cv. PFS-1207/04</strain>
    </source>
</reference>
<feature type="region of interest" description="Disordered" evidence="1">
    <location>
        <begin position="78"/>
        <end position="105"/>
    </location>
</feature>
<comment type="caution">
    <text evidence="2">The sequence shown here is derived from an EMBL/GenBank/DDBJ whole genome shotgun (WGS) entry which is preliminary data.</text>
</comment>